<dbReference type="EMBL" id="HBUE01345937">
    <property type="protein sequence ID" value="CAG6600698.1"/>
    <property type="molecule type" value="Transcribed_RNA"/>
</dbReference>
<evidence type="ECO:0000313" key="1">
    <source>
        <dbReference type="EMBL" id="CAG6548474.1"/>
    </source>
</evidence>
<name>A0A8D8I6R9_CULPI</name>
<reference evidence="1" key="1">
    <citation type="submission" date="2021-05" db="EMBL/GenBank/DDBJ databases">
        <authorList>
            <person name="Alioto T."/>
            <person name="Alioto T."/>
            <person name="Gomez Garrido J."/>
        </authorList>
    </citation>
    <scope>NUCLEOTIDE SEQUENCE</scope>
</reference>
<protein>
    <submittedName>
        <fullName evidence="1">(northern house mosquito) hypothetical protein</fullName>
    </submittedName>
</protein>
<dbReference type="AlphaFoldDB" id="A0A8D8I6R9"/>
<sequence>MRFRLGKGCPFPFGPAPGPELRLLLPVLLYGGLFGGGPPTGLRLKLLSSRRPPTSRRRSSRCLFQWYGWGRFCGFLSGGREGLRWLEGSWYLWGRISAEIFLILKFDFSAKILRFYKSTKNYDFWYEMCA</sequence>
<accession>A0A8D8I6R9</accession>
<proteinExistence type="predicted"/>
<organism evidence="1">
    <name type="scientific">Culex pipiens</name>
    <name type="common">House mosquito</name>
    <dbReference type="NCBI Taxonomy" id="7175"/>
    <lineage>
        <taxon>Eukaryota</taxon>
        <taxon>Metazoa</taxon>
        <taxon>Ecdysozoa</taxon>
        <taxon>Arthropoda</taxon>
        <taxon>Hexapoda</taxon>
        <taxon>Insecta</taxon>
        <taxon>Pterygota</taxon>
        <taxon>Neoptera</taxon>
        <taxon>Endopterygota</taxon>
        <taxon>Diptera</taxon>
        <taxon>Nematocera</taxon>
        <taxon>Culicoidea</taxon>
        <taxon>Culicidae</taxon>
        <taxon>Culicinae</taxon>
        <taxon>Culicini</taxon>
        <taxon>Culex</taxon>
        <taxon>Culex</taxon>
    </lineage>
</organism>
<dbReference type="EMBL" id="HBUE01238960">
    <property type="protein sequence ID" value="CAG6548474.1"/>
    <property type="molecule type" value="Transcribed_RNA"/>
</dbReference>